<reference evidence="3 4" key="1">
    <citation type="journal article" date="2017" name="ISME J.">
        <title>An acid-tolerant ammonia-oxidizing ?-proteobacterium from soil.</title>
        <authorList>
            <person name="Hayatsu M."/>
            <person name="Tago K."/>
            <person name="Uchiyama I."/>
            <person name="Toyoda A."/>
            <person name="Wang Y."/>
            <person name="Shimomura Y."/>
            <person name="Okubo T."/>
            <person name="Kurisu F."/>
            <person name="Hirono Y."/>
            <person name="Nonaka K."/>
            <person name="Akiyama H."/>
            <person name="Itoh T."/>
            <person name="Takami H."/>
        </authorList>
    </citation>
    <scope>NUCLEOTIDE SEQUENCE [LARGE SCALE GENOMIC DNA]</scope>
    <source>
        <strain evidence="3 4">TAO100</strain>
    </source>
</reference>
<gene>
    <name evidence="3" type="ORF">TAO_1605</name>
</gene>
<evidence type="ECO:0000313" key="4">
    <source>
        <dbReference type="Proteomes" id="UP000243679"/>
    </source>
</evidence>
<keyword evidence="1" id="KW-0472">Membrane</keyword>
<dbReference type="KEGG" id="ntt:TAO_1605"/>
<organism evidence="3 4">
    <name type="scientific">Candidatus Nitrosoglobus terrae</name>
    <dbReference type="NCBI Taxonomy" id="1630141"/>
    <lineage>
        <taxon>Bacteria</taxon>
        <taxon>Pseudomonadati</taxon>
        <taxon>Pseudomonadota</taxon>
        <taxon>Gammaproteobacteria</taxon>
        <taxon>Chromatiales</taxon>
        <taxon>Chromatiaceae</taxon>
        <taxon>Candidatus Nitrosoglobus</taxon>
    </lineage>
</organism>
<protein>
    <submittedName>
        <fullName evidence="3">Hypothetical conserved protein</fullName>
    </submittedName>
</protein>
<dbReference type="OrthoDB" id="4209370at2"/>
<feature type="transmembrane region" description="Helical" evidence="1">
    <location>
        <begin position="358"/>
        <end position="377"/>
    </location>
</feature>
<evidence type="ECO:0000313" key="3">
    <source>
        <dbReference type="EMBL" id="BAW80975.1"/>
    </source>
</evidence>
<accession>A0A1Q2SP85</accession>
<evidence type="ECO:0000259" key="2">
    <source>
        <dbReference type="Pfam" id="PF07589"/>
    </source>
</evidence>
<dbReference type="EMBL" id="AP014836">
    <property type="protein sequence ID" value="BAW80975.1"/>
    <property type="molecule type" value="Genomic_DNA"/>
</dbReference>
<dbReference type="RefSeq" id="WP_096527462.1">
    <property type="nucleotide sequence ID" value="NZ_AP014836.1"/>
</dbReference>
<proteinExistence type="predicted"/>
<keyword evidence="1" id="KW-1133">Transmembrane helix</keyword>
<keyword evidence="4" id="KW-1185">Reference proteome</keyword>
<keyword evidence="1" id="KW-0812">Transmembrane</keyword>
<feature type="domain" description="Ice-binding protein C-terminal" evidence="2">
    <location>
        <begin position="357"/>
        <end position="380"/>
    </location>
</feature>
<dbReference type="AlphaFoldDB" id="A0A1Q2SP85"/>
<dbReference type="Pfam" id="PF07589">
    <property type="entry name" value="PEP-CTERM"/>
    <property type="match status" value="1"/>
</dbReference>
<evidence type="ECO:0000256" key="1">
    <source>
        <dbReference type="SAM" id="Phobius"/>
    </source>
</evidence>
<name>A0A1Q2SP85_9GAMM</name>
<sequence length="386" mass="39421">MKFLYLESLKGASKIGPYFKALLCTGLILIGVITTSSAWAVPSYRVIELSPSVPGFTGVSGINNNNQLLINAEQAGFDVFVSSYTNLNNGDFLTSSPVSPGDGDYFGNDLNNNGQVAGSAFTSPGNSFGGSAAVFSGGTGLAVGLDNNGIYQTYAINNDGFVTDPSTGQPVSPDQITVTGGEFYGISNNNQAIGQIGNDAVIFNFNTDKGINLGAGTGYAVNDNGQATGSFGFYNPTTGKITSLGGTGYAINNSGQAVGSFGLYNPSTGQIISLGGTGYGINDSGEIVGQSSSGGAFLDDQGAQYNLYNLLTPASKTMFSSLNQATGINNQGWILGTGATNNGSVDVPFLAIPTTASVPLPSSLALLSLGLGLLGIIGRRQTRREG</sequence>
<dbReference type="InterPro" id="IPR013424">
    <property type="entry name" value="Ice-binding_C"/>
</dbReference>
<dbReference type="Proteomes" id="UP000243679">
    <property type="component" value="Chromosome"/>
</dbReference>